<dbReference type="PANTHER" id="PTHR12526">
    <property type="entry name" value="GLYCOSYLTRANSFERASE"/>
    <property type="match status" value="1"/>
</dbReference>
<organism evidence="2 3">
    <name type="scientific">Paraburkholderia caribensis MBA4</name>
    <dbReference type="NCBI Taxonomy" id="1323664"/>
    <lineage>
        <taxon>Bacteria</taxon>
        <taxon>Pseudomonadati</taxon>
        <taxon>Pseudomonadota</taxon>
        <taxon>Betaproteobacteria</taxon>
        <taxon>Burkholderiales</taxon>
        <taxon>Burkholderiaceae</taxon>
        <taxon>Paraburkholderia</taxon>
    </lineage>
</organism>
<name>A0A0P0R8B4_9BURK</name>
<dbReference type="Pfam" id="PF13439">
    <property type="entry name" value="Glyco_transf_4"/>
    <property type="match status" value="1"/>
</dbReference>
<dbReference type="Gene3D" id="3.40.50.2000">
    <property type="entry name" value="Glycogen Phosphorylase B"/>
    <property type="match status" value="2"/>
</dbReference>
<reference evidence="2 3" key="1">
    <citation type="journal article" date="2014" name="Genome Announc.">
        <title>Draft Genome Sequence of the Haloacid-Degrading Burkholderia caribensis Strain MBA4.</title>
        <authorList>
            <person name="Pan Y."/>
            <person name="Kong K.F."/>
            <person name="Tsang J.S."/>
        </authorList>
    </citation>
    <scope>NUCLEOTIDE SEQUENCE [LARGE SCALE GENOMIC DNA]</scope>
    <source>
        <strain evidence="2 3">MBA4</strain>
    </source>
</reference>
<feature type="domain" description="Glycosyltransferase subfamily 4-like N-terminal" evidence="1">
    <location>
        <begin position="13"/>
        <end position="169"/>
    </location>
</feature>
<dbReference type="EMBL" id="CP012746">
    <property type="protein sequence ID" value="ALL64215.1"/>
    <property type="molecule type" value="Genomic_DNA"/>
</dbReference>
<evidence type="ECO:0000313" key="3">
    <source>
        <dbReference type="Proteomes" id="UP000019146"/>
    </source>
</evidence>
<evidence type="ECO:0000259" key="1">
    <source>
        <dbReference type="Pfam" id="PF13439"/>
    </source>
</evidence>
<accession>A0A0P0R8B4</accession>
<sequence>MRILHLVLEPRLSGAEVLAKDLAIHQQRDGSVVGVTALLPERPDFAPFTRELASHGVECVFPAKRPSLPGKLMHLAGVLRRFRPDVVFAHATIPAFYARALPSKVPVIYVMHSAVNDFERKLFRNVERVLSSRARAVIGVSPANLRDYTDCVGSHPLLTMIPNGVDMSRFAFDDRPRPGDTPPQIVQIGRYTSVKNQLQTVHAFREVAAQVTDVRLQLYGVVEDPAYLAAIEDLVKKLGLEGRVRVDGPHTDVSGVLRASNVFAMPSRSEGHSIAFLEALASGIPVVASTIAPFQFAKTLPCVQLVDTDDTAAYAAALLGALAQPKVPRSLAGLTLQDTAQRYLAVAQQVIGARA</sequence>
<dbReference type="Proteomes" id="UP000019146">
    <property type="component" value="Chromosome 1"/>
</dbReference>
<dbReference type="SUPFAM" id="SSF53756">
    <property type="entry name" value="UDP-Glycosyltransferase/glycogen phosphorylase"/>
    <property type="match status" value="1"/>
</dbReference>
<keyword evidence="2" id="KW-0808">Transferase</keyword>
<dbReference type="Pfam" id="PF13692">
    <property type="entry name" value="Glyco_trans_1_4"/>
    <property type="match status" value="1"/>
</dbReference>
<dbReference type="GO" id="GO:0016757">
    <property type="term" value="F:glycosyltransferase activity"/>
    <property type="evidence" value="ECO:0007669"/>
    <property type="project" value="UniProtKB-ARBA"/>
</dbReference>
<evidence type="ECO:0000313" key="2">
    <source>
        <dbReference type="EMBL" id="ALL64215.1"/>
    </source>
</evidence>
<dbReference type="AlphaFoldDB" id="A0A0P0R8B4"/>
<gene>
    <name evidence="2" type="ORF">K788_0004903</name>
</gene>
<proteinExistence type="predicted"/>
<dbReference type="KEGG" id="bcai:K788_0004903"/>
<protein>
    <submittedName>
        <fullName evidence="2">Glycosyltransferase</fullName>
    </submittedName>
</protein>
<dbReference type="GeneID" id="69968413"/>
<dbReference type="RefSeq" id="WP_036002945.1">
    <property type="nucleotide sequence ID" value="NZ_CP012746.1"/>
</dbReference>
<dbReference type="InterPro" id="IPR028098">
    <property type="entry name" value="Glyco_trans_4-like_N"/>
</dbReference>